<protein>
    <submittedName>
        <fullName evidence="14">Putative export usher protein</fullName>
    </submittedName>
</protein>
<feature type="compositionally biased region" description="Polar residues" evidence="10">
    <location>
        <begin position="866"/>
        <end position="885"/>
    </location>
</feature>
<feature type="domain" description="PapC-like C-terminal" evidence="12">
    <location>
        <begin position="774"/>
        <end position="828"/>
    </location>
</feature>
<dbReference type="InterPro" id="IPR018030">
    <property type="entry name" value="Fimbrial_membr_usher_CS"/>
</dbReference>
<evidence type="ECO:0000256" key="3">
    <source>
        <dbReference type="ARBA" id="ARBA00022448"/>
    </source>
</evidence>
<dbReference type="InterPro" id="IPR042186">
    <property type="entry name" value="FimD_plug_dom"/>
</dbReference>
<dbReference type="PANTHER" id="PTHR30451">
    <property type="entry name" value="OUTER MEMBRANE USHER PROTEIN"/>
    <property type="match status" value="1"/>
</dbReference>
<evidence type="ECO:0000256" key="7">
    <source>
        <dbReference type="ARBA" id="ARBA00023136"/>
    </source>
</evidence>
<dbReference type="Gene3D" id="2.60.40.2610">
    <property type="entry name" value="Outer membrane usher protein FimD, plug domain"/>
    <property type="match status" value="1"/>
</dbReference>
<dbReference type="Proteomes" id="UP000000749">
    <property type="component" value="Chromosome"/>
</dbReference>
<evidence type="ECO:0000256" key="8">
    <source>
        <dbReference type="ARBA" id="ARBA00023237"/>
    </source>
</evidence>
<dbReference type="Pfam" id="PF00577">
    <property type="entry name" value="Usher"/>
    <property type="match status" value="1"/>
</dbReference>
<sequence length="885" mass="97468">MCMPNHSNFRLRGIACYIALAISGGSVNAWADDSIQFDPRFLELKGDTKIDLGKFSKKGYVDAGKYNLRVFINKQPLSDEYDINWYVSENDPTKTYACLTPELVAALGLKEGIAKSLQWTHNDECLKPGQLDGMEVENDLSQSALLLTVPQAYLEYTSSDWDPPSRWDDGIPGLIADYSLNAQTRHQEQGGEDSHDISGNGTVGANLGAWRFRADWQSDYQHTRSNDDEDDDSSNSTTSKNWDWSRYYAWRALPSLKAKLSLGEDYLNSDIFDGFNYIGSSVSTDDQMLPPNLRGYAPDVSGVAHSSAKVTISQMGRVLYETQVPAGPFRIQDIGDSVSGTLHVRVEEQNGQVQEYDVTTASMPFLTRQGQVRYKVMMGRPEDWNHKTEGGFFSGGEASWGVADGWSLYGGALADEHYQSAAMGVGRDLAQFGALAFDVTHSHVNLDHDSAYGKGKLDGNSFRVSYAKDFDELNSRVTFAGYRFSEKNFMTMSEYLDANQSDMARTGNDKEMYTITYNQNFAAAGVSIYLNYSHRTYWDRPEQTNYNLMFSHYFNMGSIRNMSISVTGYRYEYDDNADKGMYLSMSIPWSDSSTVTYNGSYGSGSDSSQVGYFKRVDDATHYQVNVGTSEQHGSVDGYLSHDGSLAKVDLSANYHEGEYRSAGIALQGGATLTAHGGALHRTQSMGGTRLLIDADGIANVPVESNGAPVYTNMFGKAVVADINNYYRNQAYIDLNNLPEDAEATQSVVQATLTEGAIGYRKFKVISGQKAMAVLRLRDGSYPPFGAEVKNDEQQQVGIVDDEGNVYLAGVNAGEHMTVFWEGSAQCEIVLPKPLPADLFSGLLLPCEQKGTAAPDSSAPEIKPVIQDQTRQVTPTEAPTSISATQ</sequence>
<dbReference type="InterPro" id="IPR043142">
    <property type="entry name" value="PapC-like_C_sf"/>
</dbReference>
<dbReference type="STRING" id="585057.ECIAI39_2490"/>
<name>A0A0H3MIJ8_ECO7I</name>
<evidence type="ECO:0000256" key="6">
    <source>
        <dbReference type="ARBA" id="ARBA00022729"/>
    </source>
</evidence>
<dbReference type="GO" id="GO:0009297">
    <property type="term" value="P:pilus assembly"/>
    <property type="evidence" value="ECO:0007669"/>
    <property type="project" value="InterPro"/>
</dbReference>
<comment type="subcellular location">
    <subcellularLocation>
        <location evidence="1 9">Cell outer membrane</location>
        <topology evidence="1 9">Multi-pass membrane protein</topology>
    </subcellularLocation>
</comment>
<evidence type="ECO:0000256" key="4">
    <source>
        <dbReference type="ARBA" id="ARBA00022452"/>
    </source>
</evidence>
<accession>A0A0H3MIJ8</accession>
<dbReference type="GO" id="GO:0015473">
    <property type="term" value="F:fimbrial usher porin activity"/>
    <property type="evidence" value="ECO:0007669"/>
    <property type="project" value="InterPro"/>
</dbReference>
<dbReference type="SUPFAM" id="SSF141729">
    <property type="entry name" value="FimD N-terminal domain-like"/>
    <property type="match status" value="1"/>
</dbReference>
<dbReference type="Gene3D" id="3.10.20.410">
    <property type="match status" value="1"/>
</dbReference>
<dbReference type="NCBIfam" id="NF011812">
    <property type="entry name" value="PRK15284.1"/>
    <property type="match status" value="1"/>
</dbReference>
<dbReference type="InterPro" id="IPR025949">
    <property type="entry name" value="PapC-like_C"/>
</dbReference>
<evidence type="ECO:0000313" key="15">
    <source>
        <dbReference type="Proteomes" id="UP000000749"/>
    </source>
</evidence>
<organism evidence="14 15">
    <name type="scientific">Escherichia coli O7:K1 (strain IAI39 / ExPEC)</name>
    <dbReference type="NCBI Taxonomy" id="585057"/>
    <lineage>
        <taxon>Bacteria</taxon>
        <taxon>Pseudomonadati</taxon>
        <taxon>Pseudomonadota</taxon>
        <taxon>Gammaproteobacteria</taxon>
        <taxon>Enterobacterales</taxon>
        <taxon>Enterobacteriaceae</taxon>
        <taxon>Escherichia</taxon>
    </lineage>
</organism>
<keyword evidence="8 9" id="KW-0998">Cell outer membrane</keyword>
<feature type="signal peptide" evidence="11">
    <location>
        <begin position="1"/>
        <end position="31"/>
    </location>
</feature>
<comment type="similarity">
    <text evidence="2 9">Belongs to the fimbrial export usher family.</text>
</comment>
<dbReference type="InterPro" id="IPR025885">
    <property type="entry name" value="PapC_N"/>
</dbReference>
<feature type="region of interest" description="Disordered" evidence="10">
    <location>
        <begin position="849"/>
        <end position="885"/>
    </location>
</feature>
<gene>
    <name evidence="14" type="primary">yfcU</name>
    <name evidence="14" type="ordered locus">ECIAI39_2490</name>
</gene>
<keyword evidence="5 9" id="KW-0812">Transmembrane</keyword>
<keyword evidence="7 9" id="KW-0472">Membrane</keyword>
<dbReference type="InterPro" id="IPR037224">
    <property type="entry name" value="PapC_N_sf"/>
</dbReference>
<reference evidence="15" key="1">
    <citation type="journal article" date="2009" name="PLoS Genet.">
        <title>Organised genome dynamics in the Escherichia coli species results in highly diverse adaptive paths.</title>
        <authorList>
            <person name="Touchon M."/>
            <person name="Hoede C."/>
            <person name="Tenaillon O."/>
            <person name="Barbe V."/>
            <person name="Baeriswyl S."/>
            <person name="Bidet P."/>
            <person name="Bingen E."/>
            <person name="Bonacorsi S."/>
            <person name="Bouchier C."/>
            <person name="Bouvet O."/>
            <person name="Calteau A."/>
            <person name="Chiapello H."/>
            <person name="Clermont O."/>
            <person name="Cruveiller S."/>
            <person name="Danchin A."/>
            <person name="Diard M."/>
            <person name="Dossat C."/>
            <person name="Karoui M.E."/>
            <person name="Frapy E."/>
            <person name="Garry L."/>
            <person name="Ghigo J.M."/>
            <person name="Gilles A.M."/>
            <person name="Johnson J."/>
            <person name="Le Bouguenec C."/>
            <person name="Lescat M."/>
            <person name="Mangenot S."/>
            <person name="Martinez-Jehanne V."/>
            <person name="Matic I."/>
            <person name="Nassif X."/>
            <person name="Oztas S."/>
            <person name="Petit M.A."/>
            <person name="Pichon C."/>
            <person name="Rouy Z."/>
            <person name="Ruf C.S."/>
            <person name="Schneider D."/>
            <person name="Tourret J."/>
            <person name="Vacherie B."/>
            <person name="Vallenet D."/>
            <person name="Medigue C."/>
            <person name="Rocha E.P.C."/>
            <person name="Denamur E."/>
        </authorList>
    </citation>
    <scope>NUCLEOTIDE SEQUENCE [LARGE SCALE GENOMIC DNA]</scope>
    <source>
        <strain evidence="15">IAI39 / ExPEC</strain>
    </source>
</reference>
<dbReference type="GO" id="GO:0009279">
    <property type="term" value="C:cell outer membrane"/>
    <property type="evidence" value="ECO:0007669"/>
    <property type="project" value="UniProtKB-SubCell"/>
</dbReference>
<dbReference type="Gene3D" id="2.60.40.2070">
    <property type="match status" value="1"/>
</dbReference>
<keyword evidence="9" id="KW-1029">Fimbrium biogenesis</keyword>
<feature type="chain" id="PRO_5002615675" evidence="11">
    <location>
        <begin position="32"/>
        <end position="885"/>
    </location>
</feature>
<dbReference type="AlphaFoldDB" id="A0A0H3MIJ8"/>
<dbReference type="Gene3D" id="2.60.40.3110">
    <property type="match status" value="1"/>
</dbReference>
<evidence type="ECO:0000256" key="11">
    <source>
        <dbReference type="SAM" id="SignalP"/>
    </source>
</evidence>
<keyword evidence="6 11" id="KW-0732">Signal</keyword>
<dbReference type="PANTHER" id="PTHR30451:SF10">
    <property type="entry name" value="OUTER MEMBRANE USHER PROTEIN YFCU-RELATED"/>
    <property type="match status" value="1"/>
</dbReference>
<evidence type="ECO:0000256" key="5">
    <source>
        <dbReference type="ARBA" id="ARBA00022692"/>
    </source>
</evidence>
<evidence type="ECO:0000256" key="10">
    <source>
        <dbReference type="SAM" id="MobiDB-lite"/>
    </source>
</evidence>
<dbReference type="KEGG" id="ect:ECIAI39_2490"/>
<keyword evidence="3 9" id="KW-0813">Transport</keyword>
<evidence type="ECO:0000256" key="2">
    <source>
        <dbReference type="ARBA" id="ARBA00008064"/>
    </source>
</evidence>
<evidence type="ECO:0000256" key="9">
    <source>
        <dbReference type="RuleBase" id="RU003884"/>
    </source>
</evidence>
<dbReference type="InterPro" id="IPR000015">
    <property type="entry name" value="Fimb_usher"/>
</dbReference>
<feature type="domain" description="PapC N-terminal" evidence="13">
    <location>
        <begin position="36"/>
        <end position="182"/>
    </location>
</feature>
<dbReference type="Pfam" id="PF13954">
    <property type="entry name" value="PapC_N"/>
    <property type="match status" value="1"/>
</dbReference>
<dbReference type="PROSITE" id="PS01151">
    <property type="entry name" value="FIMBRIAL_USHER"/>
    <property type="match status" value="1"/>
</dbReference>
<dbReference type="EMBL" id="CU928164">
    <property type="protein sequence ID" value="CAR18615.1"/>
    <property type="molecule type" value="Genomic_DNA"/>
</dbReference>
<keyword evidence="4" id="KW-1134">Transmembrane beta strand</keyword>
<evidence type="ECO:0000259" key="12">
    <source>
        <dbReference type="Pfam" id="PF13953"/>
    </source>
</evidence>
<evidence type="ECO:0000256" key="1">
    <source>
        <dbReference type="ARBA" id="ARBA00004571"/>
    </source>
</evidence>
<dbReference type="Pfam" id="PF13953">
    <property type="entry name" value="PapC_C"/>
    <property type="match status" value="1"/>
</dbReference>
<evidence type="ECO:0000259" key="13">
    <source>
        <dbReference type="Pfam" id="PF13954"/>
    </source>
</evidence>
<proteinExistence type="inferred from homology"/>
<evidence type="ECO:0000313" key="14">
    <source>
        <dbReference type="EMBL" id="CAR18615.1"/>
    </source>
</evidence>
<dbReference type="PATRIC" id="fig|585057.6.peg.2593"/>
<dbReference type="HOGENOM" id="CLU_009120_1_1_6"/>